<sequence length="832" mass="90456">MSACDVYSKALFRVGHGYPLWDPEPTKHGEVRVGDVGFLADGALFRLFNVLAPADDAVQTKYGVYKGYEPFKRKTDYGNNNERHIGPGPVCSKTVKHLGASGSLSVQGAGASFEFECIDEQGALLVLKEGAHRNVMLPSRRLANYMSRNLAKWVLFAQDDNDVAVQKEAIMLVTGVIKTTEWAIAAFVHHGRSAKVAFDAQAASIGKAAFSLTSSMTVSTAPEQKVGPSSRFNTGDPKSPKSGKQQTEAQSGGQKHQKQSGKQRPQKQSEKQQGKRPMKNNKRNQQQEATHDSEDDNDDQNNDDGDRSASHVVEPKRDQCVFVNYYKVKYRLGFWPRVLKAAAGDPDLPPGPDDDHNEGSASARNGDDVTDEDVEIEHFPVFEKAYDPVEFLLDYILKYSEANMAIAHDQDILRLCQQHNTEIPNNIPEFLEIVRPLIEVNEDGLGILSLEDFSFNEADGTNDQAIAVTSHDPAKYDTSKGEDDVHKSDDKVEWKVGGFGDSRTLDEHTGGICALAYSPNGRYIATGSENAIVTIWDAQSGRRLHTCEQHMDAVCSLAFSPDSTQVVSGSRDGTAIVWGIADGALVIMLRGHQGFVYSVSWSPDNKTIATGSVDFTMRLWDASTGAQRSISDDHSGIVMLVAFSPDSTRVVSAGADYSARVWDATNGQQISVYEGHEGIIYSMAFSPDSRRIVSGSDDGTARIWYAQSADELVALHKHDGSVWAVAFSLDLKKVLSAASDGTVEASDSYTGESLLSIGADGSLINMAAFSHDGKRICASLADNTIKVWNAETGAEVSTLTGHTDKVSLLQFAPNGQQIVSASDDGTLRLWNV</sequence>
<dbReference type="PRINTS" id="PR00320">
    <property type="entry name" value="GPROTEINBRPT"/>
</dbReference>
<evidence type="ECO:0000313" key="6">
    <source>
        <dbReference type="Proteomes" id="UP000076871"/>
    </source>
</evidence>
<organism evidence="5 6">
    <name type="scientific">Laetiporus sulphureus 93-53</name>
    <dbReference type="NCBI Taxonomy" id="1314785"/>
    <lineage>
        <taxon>Eukaryota</taxon>
        <taxon>Fungi</taxon>
        <taxon>Dikarya</taxon>
        <taxon>Basidiomycota</taxon>
        <taxon>Agaricomycotina</taxon>
        <taxon>Agaricomycetes</taxon>
        <taxon>Polyporales</taxon>
        <taxon>Laetiporus</taxon>
    </lineage>
</organism>
<name>A0A165IMP5_9APHY</name>
<dbReference type="InterPro" id="IPR015943">
    <property type="entry name" value="WD40/YVTN_repeat-like_dom_sf"/>
</dbReference>
<protein>
    <submittedName>
        <fullName evidence="5">WD40 repeat-like protein</fullName>
    </submittedName>
</protein>
<feature type="region of interest" description="Disordered" evidence="4">
    <location>
        <begin position="215"/>
        <end position="312"/>
    </location>
</feature>
<dbReference type="PANTHER" id="PTHR19848">
    <property type="entry name" value="WD40 REPEAT PROTEIN"/>
    <property type="match status" value="1"/>
</dbReference>
<feature type="repeat" description="WD" evidence="3">
    <location>
        <begin position="631"/>
        <end position="672"/>
    </location>
</feature>
<evidence type="ECO:0000256" key="3">
    <source>
        <dbReference type="PROSITE-ProRule" id="PRU00221"/>
    </source>
</evidence>
<dbReference type="SUPFAM" id="SSF50978">
    <property type="entry name" value="WD40 repeat-like"/>
    <property type="match status" value="1"/>
</dbReference>
<dbReference type="EMBL" id="KV427605">
    <property type="protein sequence ID" value="KZT13292.1"/>
    <property type="molecule type" value="Genomic_DNA"/>
</dbReference>
<keyword evidence="2" id="KW-0677">Repeat</keyword>
<dbReference type="CDD" id="cd00200">
    <property type="entry name" value="WD40"/>
    <property type="match status" value="1"/>
</dbReference>
<evidence type="ECO:0000313" key="5">
    <source>
        <dbReference type="EMBL" id="KZT13292.1"/>
    </source>
</evidence>
<dbReference type="SUPFAM" id="SSF50998">
    <property type="entry name" value="Quinoprotein alcohol dehydrogenase-like"/>
    <property type="match status" value="1"/>
</dbReference>
<feature type="compositionally biased region" description="Acidic residues" evidence="4">
    <location>
        <begin position="293"/>
        <end position="303"/>
    </location>
</feature>
<dbReference type="STRING" id="1314785.A0A165IMP5"/>
<dbReference type="PANTHER" id="PTHR19848:SF8">
    <property type="entry name" value="F-BOX AND WD REPEAT DOMAIN CONTAINING 7"/>
    <property type="match status" value="1"/>
</dbReference>
<dbReference type="InterPro" id="IPR011047">
    <property type="entry name" value="Quinoprotein_ADH-like_sf"/>
</dbReference>
<dbReference type="Gene3D" id="2.130.10.10">
    <property type="entry name" value="YVTN repeat-like/Quinoprotein amine dehydrogenase"/>
    <property type="match status" value="3"/>
</dbReference>
<dbReference type="GeneID" id="63828449"/>
<accession>A0A165IMP5</accession>
<feature type="repeat" description="WD" evidence="3">
    <location>
        <begin position="589"/>
        <end position="630"/>
    </location>
</feature>
<feature type="region of interest" description="Disordered" evidence="4">
    <location>
        <begin position="345"/>
        <end position="370"/>
    </location>
</feature>
<evidence type="ECO:0000256" key="4">
    <source>
        <dbReference type="SAM" id="MobiDB-lite"/>
    </source>
</evidence>
<feature type="repeat" description="WD" evidence="3">
    <location>
        <begin position="547"/>
        <end position="588"/>
    </location>
</feature>
<dbReference type="InterPro" id="IPR020472">
    <property type="entry name" value="WD40_PAC1"/>
</dbReference>
<dbReference type="InterPro" id="IPR001680">
    <property type="entry name" value="WD40_rpt"/>
</dbReference>
<evidence type="ECO:0000256" key="2">
    <source>
        <dbReference type="ARBA" id="ARBA00022737"/>
    </source>
</evidence>
<feature type="repeat" description="WD" evidence="3">
    <location>
        <begin position="673"/>
        <end position="714"/>
    </location>
</feature>
<dbReference type="PROSITE" id="PS00678">
    <property type="entry name" value="WD_REPEATS_1"/>
    <property type="match status" value="5"/>
</dbReference>
<feature type="compositionally biased region" description="Basic residues" evidence="4">
    <location>
        <begin position="255"/>
        <end position="265"/>
    </location>
</feature>
<reference evidence="5 6" key="1">
    <citation type="journal article" date="2016" name="Mol. Biol. Evol.">
        <title>Comparative Genomics of Early-Diverging Mushroom-Forming Fungi Provides Insights into the Origins of Lignocellulose Decay Capabilities.</title>
        <authorList>
            <person name="Nagy L.G."/>
            <person name="Riley R."/>
            <person name="Tritt A."/>
            <person name="Adam C."/>
            <person name="Daum C."/>
            <person name="Floudas D."/>
            <person name="Sun H."/>
            <person name="Yadav J.S."/>
            <person name="Pangilinan J."/>
            <person name="Larsson K.H."/>
            <person name="Matsuura K."/>
            <person name="Barry K."/>
            <person name="Labutti K."/>
            <person name="Kuo R."/>
            <person name="Ohm R.A."/>
            <person name="Bhattacharya S.S."/>
            <person name="Shirouzu T."/>
            <person name="Yoshinaga Y."/>
            <person name="Martin F.M."/>
            <person name="Grigoriev I.V."/>
            <person name="Hibbett D.S."/>
        </authorList>
    </citation>
    <scope>NUCLEOTIDE SEQUENCE [LARGE SCALE GENOMIC DNA]</scope>
    <source>
        <strain evidence="5 6">93-53</strain>
    </source>
</reference>
<dbReference type="RefSeq" id="XP_040770802.1">
    <property type="nucleotide sequence ID" value="XM_040911421.1"/>
</dbReference>
<feature type="repeat" description="WD" evidence="3">
    <location>
        <begin position="799"/>
        <end position="832"/>
    </location>
</feature>
<dbReference type="Pfam" id="PF00400">
    <property type="entry name" value="WD40"/>
    <property type="match status" value="8"/>
</dbReference>
<feature type="repeat" description="WD" evidence="3">
    <location>
        <begin position="757"/>
        <end position="798"/>
    </location>
</feature>
<keyword evidence="6" id="KW-1185">Reference proteome</keyword>
<dbReference type="PROSITE" id="PS50082">
    <property type="entry name" value="WD_REPEATS_2"/>
    <property type="match status" value="7"/>
</dbReference>
<feature type="repeat" description="WD" evidence="3">
    <location>
        <begin position="505"/>
        <end position="546"/>
    </location>
</feature>
<dbReference type="InParanoid" id="A0A165IMP5"/>
<dbReference type="AlphaFoldDB" id="A0A165IMP5"/>
<evidence type="ECO:0000256" key="1">
    <source>
        <dbReference type="ARBA" id="ARBA00022574"/>
    </source>
</evidence>
<dbReference type="SMART" id="SM00320">
    <property type="entry name" value="WD40"/>
    <property type="match status" value="8"/>
</dbReference>
<dbReference type="Proteomes" id="UP000076871">
    <property type="component" value="Unassembled WGS sequence"/>
</dbReference>
<dbReference type="OrthoDB" id="538223at2759"/>
<gene>
    <name evidence="5" type="ORF">LAESUDRAFT_746581</name>
</gene>
<dbReference type="PROSITE" id="PS50294">
    <property type="entry name" value="WD_REPEATS_REGION"/>
    <property type="match status" value="6"/>
</dbReference>
<dbReference type="InterPro" id="IPR019775">
    <property type="entry name" value="WD40_repeat_CS"/>
</dbReference>
<keyword evidence="1 3" id="KW-0853">WD repeat</keyword>
<proteinExistence type="predicted"/>
<dbReference type="InterPro" id="IPR036322">
    <property type="entry name" value="WD40_repeat_dom_sf"/>
</dbReference>